<dbReference type="GO" id="GO:0014069">
    <property type="term" value="C:postsynaptic density"/>
    <property type="evidence" value="ECO:0007669"/>
    <property type="project" value="UniProtKB-SubCell"/>
</dbReference>
<protein>
    <submittedName>
        <fullName evidence="11">Homer protein homolog 2 isoform X1</fullName>
    </submittedName>
</protein>
<dbReference type="InterPro" id="IPR044100">
    <property type="entry name" value="Homer_EVH1"/>
</dbReference>
<evidence type="ECO:0000256" key="3">
    <source>
        <dbReference type="ARBA" id="ARBA00023018"/>
    </source>
</evidence>
<dbReference type="RefSeq" id="XP_036365736.1">
    <property type="nucleotide sequence ID" value="XM_036509843.1"/>
</dbReference>
<feature type="compositionally biased region" description="Low complexity" evidence="8">
    <location>
        <begin position="161"/>
        <end position="176"/>
    </location>
</feature>
<feature type="coiled-coil region" evidence="7">
    <location>
        <begin position="218"/>
        <end position="273"/>
    </location>
</feature>
<feature type="compositionally biased region" description="Polar residues" evidence="8">
    <location>
        <begin position="182"/>
        <end position="191"/>
    </location>
</feature>
<dbReference type="Gene3D" id="2.30.29.30">
    <property type="entry name" value="Pleckstrin-homology domain (PH domain)/Phosphotyrosine-binding domain (PTB)"/>
    <property type="match status" value="1"/>
</dbReference>
<evidence type="ECO:0000256" key="7">
    <source>
        <dbReference type="SAM" id="Coils"/>
    </source>
</evidence>
<evidence type="ECO:0000256" key="1">
    <source>
        <dbReference type="ARBA" id="ARBA00004496"/>
    </source>
</evidence>
<evidence type="ECO:0000313" key="10">
    <source>
        <dbReference type="Proteomes" id="UP000515154"/>
    </source>
</evidence>
<keyword evidence="10" id="KW-1185">Reference proteome</keyword>
<evidence type="ECO:0000256" key="6">
    <source>
        <dbReference type="ARBA" id="ARBA00034105"/>
    </source>
</evidence>
<dbReference type="AlphaFoldDB" id="A0A7E6FDB9"/>
<feature type="domain" description="WH1" evidence="9">
    <location>
        <begin position="15"/>
        <end position="128"/>
    </location>
</feature>
<dbReference type="PANTHER" id="PTHR10918">
    <property type="entry name" value="HOMER"/>
    <property type="match status" value="1"/>
</dbReference>
<reference evidence="11" key="1">
    <citation type="submission" date="2025-08" db="UniProtKB">
        <authorList>
            <consortium name="RefSeq"/>
        </authorList>
    </citation>
    <scope>IDENTIFICATION</scope>
</reference>
<evidence type="ECO:0000256" key="4">
    <source>
        <dbReference type="ARBA" id="ARBA00023054"/>
    </source>
</evidence>
<organism evidence="10 11">
    <name type="scientific">Octopus sinensis</name>
    <name type="common">East Asian common octopus</name>
    <dbReference type="NCBI Taxonomy" id="2607531"/>
    <lineage>
        <taxon>Eukaryota</taxon>
        <taxon>Metazoa</taxon>
        <taxon>Spiralia</taxon>
        <taxon>Lophotrochozoa</taxon>
        <taxon>Mollusca</taxon>
        <taxon>Cephalopoda</taxon>
        <taxon>Coleoidea</taxon>
        <taxon>Octopodiformes</taxon>
        <taxon>Octopoda</taxon>
        <taxon>Incirrata</taxon>
        <taxon>Octopodidae</taxon>
        <taxon>Octopus</taxon>
    </lineage>
</organism>
<name>A0A7E6FDB9_9MOLL</name>
<evidence type="ECO:0000313" key="11">
    <source>
        <dbReference type="RefSeq" id="XP_036365736.1"/>
    </source>
</evidence>
<keyword evidence="3" id="KW-0770">Synapse</keyword>
<dbReference type="GO" id="GO:0007216">
    <property type="term" value="P:G protein-coupled glutamate receptor signaling pathway"/>
    <property type="evidence" value="ECO:0007669"/>
    <property type="project" value="InterPro"/>
</dbReference>
<evidence type="ECO:0000259" key="9">
    <source>
        <dbReference type="PROSITE" id="PS50229"/>
    </source>
</evidence>
<keyword evidence="4 7" id="KW-0175">Coiled coil</keyword>
<dbReference type="InterPro" id="IPR011993">
    <property type="entry name" value="PH-like_dom_sf"/>
</dbReference>
<dbReference type="GO" id="GO:0035256">
    <property type="term" value="F:G protein-coupled glutamate receptor binding"/>
    <property type="evidence" value="ECO:0007669"/>
    <property type="project" value="InterPro"/>
</dbReference>
<evidence type="ECO:0000256" key="2">
    <source>
        <dbReference type="ARBA" id="ARBA00022490"/>
    </source>
</evidence>
<dbReference type="Pfam" id="PF00568">
    <property type="entry name" value="WH1"/>
    <property type="match status" value="1"/>
</dbReference>
<dbReference type="InterPro" id="IPR000697">
    <property type="entry name" value="WH1/EVH1_dom"/>
</dbReference>
<evidence type="ECO:0000256" key="5">
    <source>
        <dbReference type="ARBA" id="ARBA00023606"/>
    </source>
</evidence>
<dbReference type="PROSITE" id="PS50229">
    <property type="entry name" value="WH1"/>
    <property type="match status" value="1"/>
</dbReference>
<dbReference type="SUPFAM" id="SSF50729">
    <property type="entry name" value="PH domain-like"/>
    <property type="match status" value="1"/>
</dbReference>
<dbReference type="Proteomes" id="UP000515154">
    <property type="component" value="Linkage group LG16"/>
</dbReference>
<keyword evidence="2" id="KW-0963">Cytoplasm</keyword>
<sequence>MTLFTMKNSRIYGITNSFREQPLFSCRAHVFHMGDQESKKHWIQISKTAAVVHFYYDNARATYRIISVEDSKAVVNSTVTASMVFTKTSQKFGQWSDVSANIVYGLGFSGEKELNQFHDYFEEVKLLTRKHSKSKQEINGAMDNDTLKKTGSSPINPLCHTRTSSLSSLPISTSNLQDQRRGSLSSSATSLPGNVTEAHLKYENDRLKLALAQSSTNTKKWEIELQTLKANNQRLTTALQESTANVEEWKKQLAAYKEENARLKKRVQELESLPMSSEQSNNLVKAELSQVTSRLNQVQLDSSNKMQEIELLHRRIKELSNAEAENAILQAKIQKIDADKEKATVKAENLQRLLNEAKSTYELENNEVLELHNQLSKQLKESLELQELIVATVKRESQS</sequence>
<evidence type="ECO:0000256" key="8">
    <source>
        <dbReference type="SAM" id="MobiDB-lite"/>
    </source>
</evidence>
<dbReference type="CDD" id="cd01206">
    <property type="entry name" value="EVH1_Homer_Vesl"/>
    <property type="match status" value="1"/>
</dbReference>
<feature type="coiled-coil region" evidence="7">
    <location>
        <begin position="312"/>
        <end position="374"/>
    </location>
</feature>
<proteinExistence type="inferred from homology"/>
<gene>
    <name evidence="11" type="primary">LOC115220541</name>
</gene>
<feature type="region of interest" description="Disordered" evidence="8">
    <location>
        <begin position="133"/>
        <end position="191"/>
    </location>
</feature>
<accession>A0A7E6FDB9</accession>
<dbReference type="GO" id="GO:0005737">
    <property type="term" value="C:cytoplasm"/>
    <property type="evidence" value="ECO:0007669"/>
    <property type="project" value="UniProtKB-SubCell"/>
</dbReference>
<dbReference type="InterPro" id="IPR045027">
    <property type="entry name" value="Homer"/>
</dbReference>
<comment type="similarity">
    <text evidence="5">Belongs to the Homer family.</text>
</comment>
<comment type="subcellular location">
    <subcellularLocation>
        <location evidence="1">Cytoplasm</location>
    </subcellularLocation>
    <subcellularLocation>
        <location evidence="6">Postsynaptic density</location>
    </subcellularLocation>
</comment>
<dbReference type="SMART" id="SM00461">
    <property type="entry name" value="WH1"/>
    <property type="match status" value="1"/>
</dbReference>